<dbReference type="InterPro" id="IPR029017">
    <property type="entry name" value="Enolase-like_N"/>
</dbReference>
<dbReference type="InterPro" id="IPR013341">
    <property type="entry name" value="Mandelate_racemase_N_dom"/>
</dbReference>
<dbReference type="SUPFAM" id="SSF54826">
    <property type="entry name" value="Enolase N-terminal domain-like"/>
    <property type="match status" value="1"/>
</dbReference>
<comment type="caution">
    <text evidence="9">The sequence shown here is derived from an EMBL/GenBank/DDBJ whole genome shotgun (WGS) entry which is preliminary data.</text>
</comment>
<dbReference type="InterPro" id="IPR036849">
    <property type="entry name" value="Enolase-like_C_sf"/>
</dbReference>
<evidence type="ECO:0000313" key="10">
    <source>
        <dbReference type="Proteomes" id="UP000179266"/>
    </source>
</evidence>
<evidence type="ECO:0000256" key="7">
    <source>
        <dbReference type="RuleBase" id="RU366006"/>
    </source>
</evidence>
<accession>A0A1F7RUZ1</accession>
<dbReference type="InterPro" id="IPR013342">
    <property type="entry name" value="Mandelate_racemase_C"/>
</dbReference>
<dbReference type="InterPro" id="IPR034603">
    <property type="entry name" value="Dipeptide_epimerase"/>
</dbReference>
<feature type="binding site" evidence="6">
    <location>
        <position position="216"/>
    </location>
    <ligand>
        <name>Mg(2+)</name>
        <dbReference type="ChEBI" id="CHEBI:18420"/>
    </ligand>
</feature>
<dbReference type="Gene3D" id="3.30.390.10">
    <property type="entry name" value="Enolase-like, N-terminal domain"/>
    <property type="match status" value="1"/>
</dbReference>
<dbReference type="SFLD" id="SFLDS00001">
    <property type="entry name" value="Enolase"/>
    <property type="match status" value="1"/>
</dbReference>
<keyword evidence="4 7" id="KW-0413">Isomerase</keyword>
<dbReference type="Gene3D" id="3.20.20.120">
    <property type="entry name" value="Enolase-like C-terminal domain"/>
    <property type="match status" value="1"/>
</dbReference>
<evidence type="ECO:0000256" key="3">
    <source>
        <dbReference type="ARBA" id="ARBA00022842"/>
    </source>
</evidence>
<evidence type="ECO:0000256" key="1">
    <source>
        <dbReference type="ARBA" id="ARBA00008031"/>
    </source>
</evidence>
<protein>
    <recommendedName>
        <fullName evidence="7">Dipeptide epimerase</fullName>
        <ecNumber evidence="7">5.1.1.-</ecNumber>
    </recommendedName>
</protein>
<dbReference type="FunFam" id="3.30.390.10:FF:000009">
    <property type="entry name" value="Hydrophobic dipeptide epimerase"/>
    <property type="match status" value="1"/>
</dbReference>
<keyword evidence="3 6" id="KW-0460">Magnesium</keyword>
<comment type="cofactor">
    <cofactor evidence="6 7">
        <name>Mg(2+)</name>
        <dbReference type="ChEBI" id="CHEBI:18420"/>
    </cofactor>
    <text evidence="6 7">Binds 1 Mg(2+) ion per subunit.</text>
</comment>
<dbReference type="GO" id="GO:0016855">
    <property type="term" value="F:racemase and epimerase activity, acting on amino acids and derivatives"/>
    <property type="evidence" value="ECO:0007669"/>
    <property type="project" value="UniProtKB-UniRule"/>
</dbReference>
<sequence>MKITKIESWLVSMRLEEPYTISYETVEVTTNVFLRILTNTHFIGYGCAAPDEYITGETPDFVMKSIRNVVEPMLIGSDPLRSAMLLERIKDVFPSSPSMLAAVDMALLDILGKVGQVPLWKLLGGFRDRIKTSITIGIMPEYETIERAKYWMSQGFKSLKLKGGKNVNEDIVKIIKVRETVGKEIELRFDANQGFSVEETVEFVEKTRSANLELIEQPTPKEQLDLLGNVTNAVHIPVMADESLMTLRDSFRLAKRNLADMVNIKLMKVGGISEALQINSVARSAGLEVMVGCMDEAALAIAAGLAFALARPNVTYADLDGHIGLVNDPSKNAVILRNGILFPTNNPGIGYNMTEKTVSVKL</sequence>
<dbReference type="EMBL" id="MGDD01000210">
    <property type="protein sequence ID" value="OGL44717.1"/>
    <property type="molecule type" value="Genomic_DNA"/>
</dbReference>
<dbReference type="Pfam" id="PF13378">
    <property type="entry name" value="MR_MLE_C"/>
    <property type="match status" value="1"/>
</dbReference>
<feature type="active site" description="Proton acceptor; specific for (S)-substrate epimerization" evidence="5">
    <location>
        <position position="265"/>
    </location>
</feature>
<dbReference type="EC" id="5.1.1.-" evidence="7"/>
<organism evidence="9 10">
    <name type="scientific">Candidatus Schekmanbacteria bacterium RBG_13_48_7</name>
    <dbReference type="NCBI Taxonomy" id="1817878"/>
    <lineage>
        <taxon>Bacteria</taxon>
        <taxon>Candidatus Schekmaniibacteriota</taxon>
    </lineage>
</organism>
<evidence type="ECO:0000256" key="2">
    <source>
        <dbReference type="ARBA" id="ARBA00022723"/>
    </source>
</evidence>
<dbReference type="PANTHER" id="PTHR48073:SF2">
    <property type="entry name" value="O-SUCCINYLBENZOATE SYNTHASE"/>
    <property type="match status" value="1"/>
</dbReference>
<feature type="binding site" evidence="6">
    <location>
        <position position="241"/>
    </location>
    <ligand>
        <name>Mg(2+)</name>
        <dbReference type="ChEBI" id="CHEBI:18420"/>
    </ligand>
</feature>
<evidence type="ECO:0000313" key="9">
    <source>
        <dbReference type="EMBL" id="OGL44717.1"/>
    </source>
</evidence>
<dbReference type="PANTHER" id="PTHR48073">
    <property type="entry name" value="O-SUCCINYLBENZOATE SYNTHASE-RELATED"/>
    <property type="match status" value="1"/>
</dbReference>
<keyword evidence="2 6" id="KW-0479">Metal-binding</keyword>
<reference evidence="9 10" key="1">
    <citation type="journal article" date="2016" name="Nat. Commun.">
        <title>Thousands of microbial genomes shed light on interconnected biogeochemical processes in an aquifer system.</title>
        <authorList>
            <person name="Anantharaman K."/>
            <person name="Brown C.T."/>
            <person name="Hug L.A."/>
            <person name="Sharon I."/>
            <person name="Castelle C.J."/>
            <person name="Probst A.J."/>
            <person name="Thomas B.C."/>
            <person name="Singh A."/>
            <person name="Wilkins M.J."/>
            <person name="Karaoz U."/>
            <person name="Brodie E.L."/>
            <person name="Williams K.H."/>
            <person name="Hubbard S.S."/>
            <person name="Banfield J.F."/>
        </authorList>
    </citation>
    <scope>NUCLEOTIDE SEQUENCE [LARGE SCALE GENOMIC DNA]</scope>
</reference>
<name>A0A1F7RUZ1_9BACT</name>
<dbReference type="SFLD" id="SFLDG00180">
    <property type="entry name" value="muconate_cycloisomerase"/>
    <property type="match status" value="1"/>
</dbReference>
<dbReference type="InterPro" id="IPR029065">
    <property type="entry name" value="Enolase_C-like"/>
</dbReference>
<evidence type="ECO:0000256" key="4">
    <source>
        <dbReference type="ARBA" id="ARBA00023235"/>
    </source>
</evidence>
<gene>
    <name evidence="9" type="ORF">A2161_04745</name>
</gene>
<evidence type="ECO:0000259" key="8">
    <source>
        <dbReference type="SMART" id="SM00922"/>
    </source>
</evidence>
<dbReference type="Proteomes" id="UP000179266">
    <property type="component" value="Unassembled WGS sequence"/>
</dbReference>
<dbReference type="SUPFAM" id="SSF51604">
    <property type="entry name" value="Enolase C-terminal domain-like"/>
    <property type="match status" value="1"/>
</dbReference>
<feature type="domain" description="Mandelate racemase/muconate lactonizing enzyme C-terminal" evidence="8">
    <location>
        <begin position="141"/>
        <end position="237"/>
    </location>
</feature>
<dbReference type="GO" id="GO:0046872">
    <property type="term" value="F:metal ion binding"/>
    <property type="evidence" value="ECO:0007669"/>
    <property type="project" value="UniProtKB-KW"/>
</dbReference>
<comment type="similarity">
    <text evidence="1 7">Belongs to the mandelate racemase/muconate lactonizing enzyme family.</text>
</comment>
<dbReference type="CDD" id="cd03319">
    <property type="entry name" value="L-Ala-DL-Glu_epimerase"/>
    <property type="match status" value="1"/>
</dbReference>
<evidence type="ECO:0000256" key="6">
    <source>
        <dbReference type="PIRSR" id="PIRSR634603-3"/>
    </source>
</evidence>
<dbReference type="Pfam" id="PF02746">
    <property type="entry name" value="MR_MLE_N"/>
    <property type="match status" value="1"/>
</dbReference>
<feature type="active site" description="Proton acceptor; specific for (R)-substrate epimerization" evidence="5">
    <location>
        <position position="162"/>
    </location>
</feature>
<dbReference type="AlphaFoldDB" id="A0A1F7RUZ1"/>
<dbReference type="SMART" id="SM00922">
    <property type="entry name" value="MR_MLE"/>
    <property type="match status" value="1"/>
</dbReference>
<proteinExistence type="inferred from homology"/>
<evidence type="ECO:0000256" key="5">
    <source>
        <dbReference type="PIRSR" id="PIRSR634603-1"/>
    </source>
</evidence>
<feature type="binding site" evidence="6">
    <location>
        <position position="190"/>
    </location>
    <ligand>
        <name>Mg(2+)</name>
        <dbReference type="ChEBI" id="CHEBI:18420"/>
    </ligand>
</feature>